<sequence length="70" mass="8062">QNQKIPDGKICVGVPAKIIGEVKEDYKREYEYFKDDTIAWLKDNNIDYCKLHVGQEDKSIAVLEVLSIFS</sequence>
<name>X1CXB0_9ZZZZ</name>
<reference evidence="1" key="1">
    <citation type="journal article" date="2014" name="Front. Microbiol.">
        <title>High frequency of phylogenetically diverse reductive dehalogenase-homologous genes in deep subseafloor sedimentary metagenomes.</title>
        <authorList>
            <person name="Kawai M."/>
            <person name="Futagami T."/>
            <person name="Toyoda A."/>
            <person name="Takaki Y."/>
            <person name="Nishi S."/>
            <person name="Hori S."/>
            <person name="Arai W."/>
            <person name="Tsubouchi T."/>
            <person name="Morono Y."/>
            <person name="Uchiyama I."/>
            <person name="Ito T."/>
            <person name="Fujiyama A."/>
            <person name="Inagaki F."/>
            <person name="Takami H."/>
        </authorList>
    </citation>
    <scope>NUCLEOTIDE SEQUENCE</scope>
    <source>
        <strain evidence="1">Expedition CK06-06</strain>
    </source>
</reference>
<dbReference type="AlphaFoldDB" id="X1CXB0"/>
<organism evidence="1">
    <name type="scientific">marine sediment metagenome</name>
    <dbReference type="NCBI Taxonomy" id="412755"/>
    <lineage>
        <taxon>unclassified sequences</taxon>
        <taxon>metagenomes</taxon>
        <taxon>ecological metagenomes</taxon>
    </lineage>
</organism>
<evidence type="ECO:0000313" key="1">
    <source>
        <dbReference type="EMBL" id="GAG97572.1"/>
    </source>
</evidence>
<gene>
    <name evidence="1" type="ORF">S01H4_51205</name>
</gene>
<proteinExistence type="predicted"/>
<accession>X1CXB0</accession>
<protein>
    <submittedName>
        <fullName evidence="1">Uncharacterized protein</fullName>
    </submittedName>
</protein>
<dbReference type="SUPFAM" id="SSF51161">
    <property type="entry name" value="Trimeric LpxA-like enzymes"/>
    <property type="match status" value="1"/>
</dbReference>
<comment type="caution">
    <text evidence="1">The sequence shown here is derived from an EMBL/GenBank/DDBJ whole genome shotgun (WGS) entry which is preliminary data.</text>
</comment>
<dbReference type="EMBL" id="BART01029137">
    <property type="protein sequence ID" value="GAG97572.1"/>
    <property type="molecule type" value="Genomic_DNA"/>
</dbReference>
<feature type="non-terminal residue" evidence="1">
    <location>
        <position position="1"/>
    </location>
</feature>
<dbReference type="InterPro" id="IPR011004">
    <property type="entry name" value="Trimer_LpxA-like_sf"/>
</dbReference>